<dbReference type="Proteomes" id="UP000036923">
    <property type="component" value="Unassembled WGS sequence"/>
</dbReference>
<organism evidence="1 2">
    <name type="scientific">Pseudobacteroides cellulosolvens ATCC 35603 = DSM 2933</name>
    <dbReference type="NCBI Taxonomy" id="398512"/>
    <lineage>
        <taxon>Bacteria</taxon>
        <taxon>Bacillati</taxon>
        <taxon>Bacillota</taxon>
        <taxon>Clostridia</taxon>
        <taxon>Eubacteriales</taxon>
        <taxon>Oscillospiraceae</taxon>
        <taxon>Pseudobacteroides</taxon>
    </lineage>
</organism>
<gene>
    <name evidence="1" type="ORF">Bccel_1040</name>
</gene>
<evidence type="ECO:0000313" key="1">
    <source>
        <dbReference type="EMBL" id="KNY25780.1"/>
    </source>
</evidence>
<protein>
    <submittedName>
        <fullName evidence="1">Uncharacterized protein</fullName>
    </submittedName>
</protein>
<dbReference type="EMBL" id="LGTC01000001">
    <property type="protein sequence ID" value="KNY25780.1"/>
    <property type="molecule type" value="Genomic_DNA"/>
</dbReference>
<name>A0A0L6JJ70_9FIRM</name>
<proteinExistence type="predicted"/>
<evidence type="ECO:0000313" key="2">
    <source>
        <dbReference type="Proteomes" id="UP000036923"/>
    </source>
</evidence>
<comment type="caution">
    <text evidence="1">The sequence shown here is derived from an EMBL/GenBank/DDBJ whole genome shotgun (WGS) entry which is preliminary data.</text>
</comment>
<accession>A0A0L6JJ70</accession>
<sequence length="30" mass="3570">MNFRVTLAENLSIATPNALWMEYKYRNGHE</sequence>
<dbReference type="STRING" id="398512.Bccel_1040"/>
<keyword evidence="2" id="KW-1185">Reference proteome</keyword>
<reference evidence="2" key="1">
    <citation type="submission" date="2015-07" db="EMBL/GenBank/DDBJ databases">
        <title>Near-Complete Genome Sequence of the Cellulolytic Bacterium Bacteroides (Pseudobacteroides) cellulosolvens ATCC 35603.</title>
        <authorList>
            <person name="Dassa B."/>
            <person name="Utturkar S.M."/>
            <person name="Klingeman D.M."/>
            <person name="Hurt R.A."/>
            <person name="Keller M."/>
            <person name="Xu J."/>
            <person name="Reddy Y.H.K."/>
            <person name="Borovok I."/>
            <person name="Grinberg I.R."/>
            <person name="Lamed R."/>
            <person name="Zhivin O."/>
            <person name="Bayer E.A."/>
            <person name="Brown S.D."/>
        </authorList>
    </citation>
    <scope>NUCLEOTIDE SEQUENCE [LARGE SCALE GENOMIC DNA]</scope>
    <source>
        <strain evidence="2">DSM 2933</strain>
    </source>
</reference>
<dbReference type="AlphaFoldDB" id="A0A0L6JJ70"/>